<accession>A0A0N4ZH56</accession>
<feature type="transmembrane region" description="Helical" evidence="1">
    <location>
        <begin position="63"/>
        <end position="84"/>
    </location>
</feature>
<dbReference type="Proteomes" id="UP000038045">
    <property type="component" value="Unplaced"/>
</dbReference>
<keyword evidence="1" id="KW-0472">Membrane</keyword>
<keyword evidence="1" id="KW-0812">Transmembrane</keyword>
<keyword evidence="1" id="KW-1133">Transmembrane helix</keyword>
<feature type="transmembrane region" description="Helical" evidence="1">
    <location>
        <begin position="12"/>
        <end position="29"/>
    </location>
</feature>
<reference evidence="3" key="1">
    <citation type="submission" date="2017-02" db="UniProtKB">
        <authorList>
            <consortium name="WormBaseParasite"/>
        </authorList>
    </citation>
    <scope>IDENTIFICATION</scope>
</reference>
<dbReference type="AlphaFoldDB" id="A0A0N4ZH56"/>
<organism evidence="2 3">
    <name type="scientific">Parastrongyloides trichosuri</name>
    <name type="common">Possum-specific nematode worm</name>
    <dbReference type="NCBI Taxonomy" id="131310"/>
    <lineage>
        <taxon>Eukaryota</taxon>
        <taxon>Metazoa</taxon>
        <taxon>Ecdysozoa</taxon>
        <taxon>Nematoda</taxon>
        <taxon>Chromadorea</taxon>
        <taxon>Rhabditida</taxon>
        <taxon>Tylenchina</taxon>
        <taxon>Panagrolaimomorpha</taxon>
        <taxon>Strongyloidoidea</taxon>
        <taxon>Strongyloididae</taxon>
        <taxon>Parastrongyloides</taxon>
    </lineage>
</organism>
<name>A0A0N4ZH56_PARTI</name>
<proteinExistence type="predicted"/>
<protein>
    <submittedName>
        <fullName evidence="3">Late nodulin</fullName>
    </submittedName>
</protein>
<keyword evidence="2" id="KW-1185">Reference proteome</keyword>
<dbReference type="WBParaSite" id="PTRK_0000722000.1">
    <property type="protein sequence ID" value="PTRK_0000722000.1"/>
    <property type="gene ID" value="PTRK_0000722000"/>
</dbReference>
<evidence type="ECO:0000256" key="1">
    <source>
        <dbReference type="SAM" id="Phobius"/>
    </source>
</evidence>
<evidence type="ECO:0000313" key="3">
    <source>
        <dbReference type="WBParaSite" id="PTRK_0000722000.1"/>
    </source>
</evidence>
<sequence length="98" mass="11872">MFNWREGVIIKLLFICNNFLPINGSFFYVESVKKCYDNFCPKGDWFHYYTCNTNECDFHLQPYLYVLSLLMVLVFLYSVICALMKFVCYFRQPTFYDD</sequence>
<evidence type="ECO:0000313" key="2">
    <source>
        <dbReference type="Proteomes" id="UP000038045"/>
    </source>
</evidence>